<dbReference type="AlphaFoldDB" id="A0AA44ZDW9"/>
<dbReference type="EMBL" id="LKVB01000010">
    <property type="protein sequence ID" value="PHJ26482.1"/>
    <property type="molecule type" value="Genomic_DNA"/>
</dbReference>
<comment type="caution">
    <text evidence="1">The sequence shown here is derived from an EMBL/GenBank/DDBJ whole genome shotgun (WGS) entry which is preliminary data.</text>
</comment>
<sequence>MNYIQRKALTLKNNYPGRLRVESQPGAFLLLGFIRYFSTFSKPRLKMPPKLQNHNGQYRN</sequence>
<name>A0AA44ZDW9_CUTAC</name>
<protein>
    <submittedName>
        <fullName evidence="1">Uncharacterized protein</fullName>
    </submittedName>
</protein>
<gene>
    <name evidence="1" type="ORF">APS60_11215</name>
</gene>
<proteinExistence type="predicted"/>
<evidence type="ECO:0000313" key="1">
    <source>
        <dbReference type="EMBL" id="PHJ26482.1"/>
    </source>
</evidence>
<organism evidence="1 2">
    <name type="scientific">Cutibacterium acnes</name>
    <name type="common">Propionibacterium acnes</name>
    <dbReference type="NCBI Taxonomy" id="1747"/>
    <lineage>
        <taxon>Bacteria</taxon>
        <taxon>Bacillati</taxon>
        <taxon>Actinomycetota</taxon>
        <taxon>Actinomycetes</taxon>
        <taxon>Propionibacteriales</taxon>
        <taxon>Propionibacteriaceae</taxon>
        <taxon>Cutibacterium</taxon>
    </lineage>
</organism>
<evidence type="ECO:0000313" key="2">
    <source>
        <dbReference type="Proteomes" id="UP000223982"/>
    </source>
</evidence>
<accession>A0AA44ZDW9</accession>
<dbReference type="Proteomes" id="UP000223982">
    <property type="component" value="Unassembled WGS sequence"/>
</dbReference>
<reference evidence="1 2" key="1">
    <citation type="submission" date="2017-02" db="EMBL/GenBank/DDBJ databases">
        <title>Prevalence of linear plasmids in Propionibacterium acnes isolates obtained from cancerous prostatic tissue.</title>
        <authorList>
            <person name="Davidsson S."/>
            <person name="Bruggemann H."/>
        </authorList>
    </citation>
    <scope>NUCLEOTIDE SEQUENCE [LARGE SCALE GENOMIC DNA]</scope>
    <source>
        <strain evidence="1 2">09-9</strain>
    </source>
</reference>